<reference evidence="2" key="1">
    <citation type="submission" date="2020-08" db="EMBL/GenBank/DDBJ databases">
        <title>Genome public.</title>
        <authorList>
            <person name="Liu C."/>
            <person name="Sun Q."/>
        </authorList>
    </citation>
    <scope>NUCLEOTIDE SEQUENCE</scope>
    <source>
        <strain evidence="2">NSJ-50</strain>
    </source>
</reference>
<dbReference type="EMBL" id="JACRTE010000004">
    <property type="protein sequence ID" value="MBC8596202.1"/>
    <property type="molecule type" value="Genomic_DNA"/>
</dbReference>
<dbReference type="Proteomes" id="UP000647416">
    <property type="component" value="Unassembled WGS sequence"/>
</dbReference>
<sequence length="911" mass="100806">MRKNILNKTVSVLAAFVMLVSPISALGETDISAENTGNTEVAESTENTENTEVLGHYEMNVLNSLGIVNFTEAKLTQNVTNEEFAGAAALVGGIAKDYYQDGVLQILIDCGYMPSSSAYPDRDITYAQAVKTIVSTLGYDVYAKNYGGYPGGYIIEAANLKITDGLDGISNDTPLTYGMMCVMMYNSLEVKMLVSNSYNGNTKSEKTDKVLNEVFEIYDGYGRVTANSITSLSGDNNYNPEKIEIDSKEYKNADSSYDDLIGYNVHYYYRDNAPYMNDALYMEIDEGANKILTVSKDDSTYVADKNIFYYTKNNSLKQVNLSDGYVLVYNKRVTKNGLEKYQGNIDGSVTLVDTNSDGKYDFVEISSYTTIYVSVANGYSKEIFDKFDTAKSVCLDDTINDSQFIIRDTSGNEIQYSAIKEGNVVSVLISDDKKIGTAIVSDKVLKANVDEIENSNGSTYIYANGERYAVADSAKDYIGEITLGAQYQLSFDFQGEIAGFVSSDSVFNYGLIMSVVNDTDKSKEPVTQLKIFTSDGKVEKHYFAENVTIDGDKYKKSAKESAKKVTNAYKALYMTDDNGDEVYKSKFIRYKLKDDFITEIDTAYYDSSKEDEKSLHQIGKTSNKTIHREGQYFYTALGDGVVYDGAVTVFLGYRVDLDGEDENGYSVMKVADFASGYSVPNISAYTTDLKTPDASYIVVGLTKDYATDMQNNNLSAMCFEKITKRVSGEDEKYCVVGWDLLKNTSIEIEVDDITPVSGFTKGDMFSYRLTPTGEFGKVYLAYDASAANHISFIDEMGVNGAAAPSGGAQKWMHGMPYASSLNYIYLLPYSKSSDAKTLAKSNFNDCKMVAHKRRSPNYYVYDQSEVKSNGKSYLTPVTRSDLNDYMKTGAGADTVLVLSCPSEYSAVIIFR</sequence>
<dbReference type="AlphaFoldDB" id="A0A926IMM4"/>
<evidence type="ECO:0000256" key="1">
    <source>
        <dbReference type="SAM" id="SignalP"/>
    </source>
</evidence>
<evidence type="ECO:0000313" key="2">
    <source>
        <dbReference type="EMBL" id="MBC8596202.1"/>
    </source>
</evidence>
<feature type="signal peptide" evidence="1">
    <location>
        <begin position="1"/>
        <end position="25"/>
    </location>
</feature>
<evidence type="ECO:0008006" key="4">
    <source>
        <dbReference type="Google" id="ProtNLM"/>
    </source>
</evidence>
<comment type="caution">
    <text evidence="2">The sequence shown here is derived from an EMBL/GenBank/DDBJ whole genome shotgun (WGS) entry which is preliminary data.</text>
</comment>
<gene>
    <name evidence="2" type="ORF">H8706_04870</name>
</gene>
<organism evidence="2 3">
    <name type="scientific">Qingrenia yutianensis</name>
    <dbReference type="NCBI Taxonomy" id="2763676"/>
    <lineage>
        <taxon>Bacteria</taxon>
        <taxon>Bacillati</taxon>
        <taxon>Bacillota</taxon>
        <taxon>Clostridia</taxon>
        <taxon>Eubacteriales</taxon>
        <taxon>Oscillospiraceae</taxon>
        <taxon>Qingrenia</taxon>
    </lineage>
</organism>
<dbReference type="RefSeq" id="WP_262431729.1">
    <property type="nucleotide sequence ID" value="NZ_JACRTE010000004.1"/>
</dbReference>
<name>A0A926IMM4_9FIRM</name>
<keyword evidence="1" id="KW-0732">Signal</keyword>
<proteinExistence type="predicted"/>
<keyword evidence="3" id="KW-1185">Reference proteome</keyword>
<protein>
    <recommendedName>
        <fullName evidence="4">DUF5050 domain-containing protein</fullName>
    </recommendedName>
</protein>
<evidence type="ECO:0000313" key="3">
    <source>
        <dbReference type="Proteomes" id="UP000647416"/>
    </source>
</evidence>
<feature type="chain" id="PRO_5038557876" description="DUF5050 domain-containing protein" evidence="1">
    <location>
        <begin position="26"/>
        <end position="911"/>
    </location>
</feature>
<accession>A0A926IMM4</accession>